<organism evidence="1 2">
    <name type="scientific">Candidatus Roizmanbacteria bacterium RIFCSPLOWO2_01_FULL_35_13</name>
    <dbReference type="NCBI Taxonomy" id="1802055"/>
    <lineage>
        <taxon>Bacteria</taxon>
        <taxon>Candidatus Roizmaniibacteriota</taxon>
    </lineage>
</organism>
<dbReference type="AlphaFoldDB" id="A0A1F7IHM6"/>
<accession>A0A1F7IHM6</accession>
<dbReference type="Proteomes" id="UP000179270">
    <property type="component" value="Unassembled WGS sequence"/>
</dbReference>
<dbReference type="EMBL" id="MGAF01000004">
    <property type="protein sequence ID" value="OGK42833.1"/>
    <property type="molecule type" value="Genomic_DNA"/>
</dbReference>
<gene>
    <name evidence="1" type="ORF">A3A74_01340</name>
</gene>
<protein>
    <submittedName>
        <fullName evidence="1">Uncharacterized protein</fullName>
    </submittedName>
</protein>
<dbReference type="STRING" id="1802055.A3A74_01340"/>
<evidence type="ECO:0000313" key="1">
    <source>
        <dbReference type="EMBL" id="OGK42833.1"/>
    </source>
</evidence>
<proteinExistence type="predicted"/>
<comment type="caution">
    <text evidence="1">The sequence shown here is derived from an EMBL/GenBank/DDBJ whole genome shotgun (WGS) entry which is preliminary data.</text>
</comment>
<reference evidence="1 2" key="1">
    <citation type="journal article" date="2016" name="Nat. Commun.">
        <title>Thousands of microbial genomes shed light on interconnected biogeochemical processes in an aquifer system.</title>
        <authorList>
            <person name="Anantharaman K."/>
            <person name="Brown C.T."/>
            <person name="Hug L.A."/>
            <person name="Sharon I."/>
            <person name="Castelle C.J."/>
            <person name="Probst A.J."/>
            <person name="Thomas B.C."/>
            <person name="Singh A."/>
            <person name="Wilkins M.J."/>
            <person name="Karaoz U."/>
            <person name="Brodie E.L."/>
            <person name="Williams K.H."/>
            <person name="Hubbard S.S."/>
            <person name="Banfield J.F."/>
        </authorList>
    </citation>
    <scope>NUCLEOTIDE SEQUENCE [LARGE SCALE GENOMIC DNA]</scope>
</reference>
<evidence type="ECO:0000313" key="2">
    <source>
        <dbReference type="Proteomes" id="UP000179270"/>
    </source>
</evidence>
<name>A0A1F7IHM6_9BACT</name>
<sequence>MTDQLEAKRGKKVTNMREEQMATLPCVLGFNMFGERLESQLYQHYVSLLALADENGYLAKEIDQNNEQVPGRERHVEPGKHQEVVLVDYVVKAT</sequence>